<dbReference type="Gene3D" id="3.40.50.1000">
    <property type="entry name" value="HAD superfamily/HAD-like"/>
    <property type="match status" value="1"/>
</dbReference>
<dbReference type="Pfam" id="PF00702">
    <property type="entry name" value="Hydrolase"/>
    <property type="match status" value="1"/>
</dbReference>
<dbReference type="EMBL" id="JAQQWI010000010">
    <property type="protein sequence ID" value="KAK8018921.1"/>
    <property type="molecule type" value="Genomic_DNA"/>
</dbReference>
<evidence type="ECO:0000313" key="3">
    <source>
        <dbReference type="Proteomes" id="UP001396898"/>
    </source>
</evidence>
<dbReference type="InterPro" id="IPR036412">
    <property type="entry name" value="HAD-like_sf"/>
</dbReference>
<protein>
    <recommendedName>
        <fullName evidence="4">HAD-like protein</fullName>
    </recommendedName>
</protein>
<name>A0ABR1RWH7_9PEZI</name>
<dbReference type="PANTHER" id="PTHR43611:SF3">
    <property type="entry name" value="FLAVIN MONONUCLEOTIDE HYDROLASE 1, CHLOROPLATIC"/>
    <property type="match status" value="1"/>
</dbReference>
<accession>A0ABR1RWH7</accession>
<organism evidence="2 3">
    <name type="scientific">Apiospora marii</name>
    <dbReference type="NCBI Taxonomy" id="335849"/>
    <lineage>
        <taxon>Eukaryota</taxon>
        <taxon>Fungi</taxon>
        <taxon>Dikarya</taxon>
        <taxon>Ascomycota</taxon>
        <taxon>Pezizomycotina</taxon>
        <taxon>Sordariomycetes</taxon>
        <taxon>Xylariomycetidae</taxon>
        <taxon>Amphisphaeriales</taxon>
        <taxon>Apiosporaceae</taxon>
        <taxon>Apiospora</taxon>
    </lineage>
</organism>
<evidence type="ECO:0000256" key="1">
    <source>
        <dbReference type="SAM" id="MobiDB-lite"/>
    </source>
</evidence>
<sequence>MTNAQPITAIILDIGDVLCSWKPASALPVQPKLLKEFRTSPIWREYNCGLLGQDECYARLADHYGVPADDITTAFDLARASQGQNDDVVAFVRELRAAHPDLRVYAMSNISRPDWAILQAKPFAWDIFDRVFTSSEAGMCKPELRFYRHVLSAADLAAGQTVFVDDKAENVLAAKSLGFREGVVFDDAGGVRERLLALLEDPVARGRRWLRSHARRLHSETSTGVVVPDNFGQLLIYELMEDLSLIELKHFDRTWNYFMGTPFGTSQNYPDDVDTTSYALKVLSPSLEISNSVMDEMLSPQMVSADGIVKVYFDATRDRTDPTVCVNVVRLFYTYGRGQDPGLAATKSWIQDVLLHRAYENGTRYYHQPDVFLYFFARLLRENPDSDLCRTQKSLLQERLRERINLTADPLALGMRVLACHYVGLRNPTDLKQLLTKQQADGSFGVGWLCQYGKTGVKLGHQGLTTALAVKAIEAMNGPITSSQAADHDKSISSPPVVQAPLARKHSEDASSNGGDSGIGY</sequence>
<dbReference type="Proteomes" id="UP001396898">
    <property type="component" value="Unassembled WGS sequence"/>
</dbReference>
<dbReference type="PANTHER" id="PTHR43611">
    <property type="entry name" value="ALPHA-D-GLUCOSE 1-PHOSPHATE PHOSPHATASE"/>
    <property type="match status" value="1"/>
</dbReference>
<feature type="region of interest" description="Disordered" evidence="1">
    <location>
        <begin position="481"/>
        <end position="521"/>
    </location>
</feature>
<comment type="caution">
    <text evidence="2">The sequence shown here is derived from an EMBL/GenBank/DDBJ whole genome shotgun (WGS) entry which is preliminary data.</text>
</comment>
<dbReference type="CDD" id="cd02603">
    <property type="entry name" value="HAD_sEH-N_like"/>
    <property type="match status" value="1"/>
</dbReference>
<evidence type="ECO:0008006" key="4">
    <source>
        <dbReference type="Google" id="ProtNLM"/>
    </source>
</evidence>
<reference evidence="2 3" key="1">
    <citation type="submission" date="2023-01" db="EMBL/GenBank/DDBJ databases">
        <title>Analysis of 21 Apiospora genomes using comparative genomics revels a genus with tremendous synthesis potential of carbohydrate active enzymes and secondary metabolites.</title>
        <authorList>
            <person name="Sorensen T."/>
        </authorList>
    </citation>
    <scope>NUCLEOTIDE SEQUENCE [LARGE SCALE GENOMIC DNA]</scope>
    <source>
        <strain evidence="2 3">CBS 20057</strain>
    </source>
</reference>
<dbReference type="InterPro" id="IPR006439">
    <property type="entry name" value="HAD-SF_hydro_IA"/>
</dbReference>
<keyword evidence="3" id="KW-1185">Reference proteome</keyword>
<evidence type="ECO:0000313" key="2">
    <source>
        <dbReference type="EMBL" id="KAK8018921.1"/>
    </source>
</evidence>
<dbReference type="InterPro" id="IPR023214">
    <property type="entry name" value="HAD_sf"/>
</dbReference>
<proteinExistence type="predicted"/>
<dbReference type="Gene3D" id="1.10.150.240">
    <property type="entry name" value="Putative phosphatase, domain 2"/>
    <property type="match status" value="1"/>
</dbReference>
<gene>
    <name evidence="2" type="ORF">PG991_008111</name>
</gene>
<dbReference type="NCBIfam" id="TIGR01509">
    <property type="entry name" value="HAD-SF-IA-v3"/>
    <property type="match status" value="1"/>
</dbReference>
<dbReference type="InterPro" id="IPR023198">
    <property type="entry name" value="PGP-like_dom2"/>
</dbReference>
<dbReference type="SUPFAM" id="SSF56784">
    <property type="entry name" value="HAD-like"/>
    <property type="match status" value="1"/>
</dbReference>